<dbReference type="PIRSF" id="PIRSF002741">
    <property type="entry name" value="MppA"/>
    <property type="match status" value="1"/>
</dbReference>
<dbReference type="InterPro" id="IPR030678">
    <property type="entry name" value="Peptide/Ni-bd"/>
</dbReference>
<comment type="caution">
    <text evidence="2">The sequence shown here is derived from an EMBL/GenBank/DDBJ whole genome shotgun (WGS) entry which is preliminary data.</text>
</comment>
<evidence type="ECO:0000313" key="3">
    <source>
        <dbReference type="Proteomes" id="UP000521922"/>
    </source>
</evidence>
<dbReference type="GO" id="GO:1904680">
    <property type="term" value="F:peptide transmembrane transporter activity"/>
    <property type="evidence" value="ECO:0007669"/>
    <property type="project" value="TreeGrafter"/>
</dbReference>
<dbReference type="InterPro" id="IPR039424">
    <property type="entry name" value="SBP_5"/>
</dbReference>
<dbReference type="PANTHER" id="PTHR30290">
    <property type="entry name" value="PERIPLASMIC BINDING COMPONENT OF ABC TRANSPORTER"/>
    <property type="match status" value="1"/>
</dbReference>
<dbReference type="AlphaFoldDB" id="A0A7Y9DQG8"/>
<gene>
    <name evidence="2" type="ORF">BJ968_004394</name>
</gene>
<proteinExistence type="predicted"/>
<dbReference type="Proteomes" id="UP000521922">
    <property type="component" value="Unassembled WGS sequence"/>
</dbReference>
<dbReference type="Gene3D" id="3.40.190.10">
    <property type="entry name" value="Periplasmic binding protein-like II"/>
    <property type="match status" value="1"/>
</dbReference>
<dbReference type="EMBL" id="JACCBB010000001">
    <property type="protein sequence ID" value="NYD24854.1"/>
    <property type="molecule type" value="Genomic_DNA"/>
</dbReference>
<evidence type="ECO:0000259" key="1">
    <source>
        <dbReference type="Pfam" id="PF00496"/>
    </source>
</evidence>
<organism evidence="2 3">
    <name type="scientific">Kineococcus aurantiacus</name>
    <dbReference type="NCBI Taxonomy" id="37633"/>
    <lineage>
        <taxon>Bacteria</taxon>
        <taxon>Bacillati</taxon>
        <taxon>Actinomycetota</taxon>
        <taxon>Actinomycetes</taxon>
        <taxon>Kineosporiales</taxon>
        <taxon>Kineosporiaceae</taxon>
        <taxon>Kineococcus</taxon>
    </lineage>
</organism>
<dbReference type="GO" id="GO:0042597">
    <property type="term" value="C:periplasmic space"/>
    <property type="evidence" value="ECO:0007669"/>
    <property type="project" value="UniProtKB-ARBA"/>
</dbReference>
<accession>A0A7Y9DQG8</accession>
<dbReference type="SUPFAM" id="SSF53850">
    <property type="entry name" value="Periplasmic binding protein-like II"/>
    <property type="match status" value="1"/>
</dbReference>
<feature type="domain" description="Solute-binding protein family 5" evidence="1">
    <location>
        <begin position="107"/>
        <end position="439"/>
    </location>
</feature>
<keyword evidence="3" id="KW-1185">Reference proteome</keyword>
<dbReference type="Gene3D" id="3.10.105.10">
    <property type="entry name" value="Dipeptide-binding Protein, Domain 3"/>
    <property type="match status" value="1"/>
</dbReference>
<dbReference type="GO" id="GO:0015833">
    <property type="term" value="P:peptide transport"/>
    <property type="evidence" value="ECO:0007669"/>
    <property type="project" value="TreeGrafter"/>
</dbReference>
<protein>
    <submittedName>
        <fullName evidence="2">Peptide/nickel transport system substrate-binding protein</fullName>
    </submittedName>
</protein>
<name>A0A7Y9DQG8_9ACTN</name>
<evidence type="ECO:0000313" key="2">
    <source>
        <dbReference type="EMBL" id="NYD24854.1"/>
    </source>
</evidence>
<reference evidence="2 3" key="1">
    <citation type="submission" date="2020-07" db="EMBL/GenBank/DDBJ databases">
        <title>Sequencing the genomes of 1000 actinobacteria strains.</title>
        <authorList>
            <person name="Klenk H.-P."/>
        </authorList>
    </citation>
    <scope>NUCLEOTIDE SEQUENCE [LARGE SCALE GENOMIC DNA]</scope>
    <source>
        <strain evidence="2 3">DSM 7487</strain>
    </source>
</reference>
<dbReference type="GO" id="GO:0043190">
    <property type="term" value="C:ATP-binding cassette (ABC) transporter complex"/>
    <property type="evidence" value="ECO:0007669"/>
    <property type="project" value="InterPro"/>
</dbReference>
<dbReference type="Pfam" id="PF00496">
    <property type="entry name" value="SBP_bac_5"/>
    <property type="match status" value="1"/>
</dbReference>
<sequence>MNPFHSTPSAPSASAPSTSTTARRTLLGFALSIPTVVVAGCSFGSGEAGAAGAGGASGGSSAGGTYALGLAEPDSTINPFTVSDWNAMFVVGLVSEGLITQDGKGGLVPRLATAWEVSGDDLTWTITLREGATFNDGTAVTADDVVATFTTITGADSLSPGASAFKDVLATVAPGPGPGTVEFHLARPYSDFPVLLTGSNTTILPAGTSEQADWKADPVGAGQFLLTEYTPGQGVRFTKNPRYWDAGNVLLDELHVKFYADAQAQLLAFQAGEVDQVAADPTVLRTLGAEVKQSAPGYTKFDGIFLDVTVAPFTDVRVRQAIAWALDRDAIVATVYGRNATVANDALYFPDYAVQPGGLTQRRADTAKVAELLGGRRVSFTITTVDTLQTLAEVVQQQLNATGSFDVQLSVLPSAQYYADGADTPWLSAPATITNWARRLPSQYVSQLFATGAAWNASKYSNPQLEQLSAQYDATTDPGQRQDLADRIAAIEWNDVAVVVPAFASSRLVLAQDVEADFASGQDFSGGFDFRHVRLS</sequence>
<dbReference type="RefSeq" id="WP_179755531.1">
    <property type="nucleotide sequence ID" value="NZ_BAAAGN010000015.1"/>
</dbReference>
<dbReference type="InterPro" id="IPR000914">
    <property type="entry name" value="SBP_5_dom"/>
</dbReference>